<organism evidence="1 2">
    <name type="scientific">Aspergillus avenaceus</name>
    <dbReference type="NCBI Taxonomy" id="36643"/>
    <lineage>
        <taxon>Eukaryota</taxon>
        <taxon>Fungi</taxon>
        <taxon>Dikarya</taxon>
        <taxon>Ascomycota</taxon>
        <taxon>Pezizomycotina</taxon>
        <taxon>Eurotiomycetes</taxon>
        <taxon>Eurotiomycetidae</taxon>
        <taxon>Eurotiales</taxon>
        <taxon>Aspergillaceae</taxon>
        <taxon>Aspergillus</taxon>
        <taxon>Aspergillus subgen. Circumdati</taxon>
    </lineage>
</organism>
<dbReference type="OrthoDB" id="4293678at2759"/>
<evidence type="ECO:0000313" key="1">
    <source>
        <dbReference type="EMBL" id="KAE8146667.1"/>
    </source>
</evidence>
<evidence type="ECO:0000313" key="2">
    <source>
        <dbReference type="Proteomes" id="UP000325780"/>
    </source>
</evidence>
<sequence length="75" mass="8922">MMFRRRPTGLSTSQPRIPRQEIAHRYLHRNNLQALLEKLFPDHPGLNFHIKSEEDKWLFDAPRPVTESELKEVSD</sequence>
<protein>
    <submittedName>
        <fullName evidence="1">Uncharacterized protein</fullName>
    </submittedName>
</protein>
<dbReference type="AlphaFoldDB" id="A0A5N6TK04"/>
<proteinExistence type="predicted"/>
<keyword evidence="2" id="KW-1185">Reference proteome</keyword>
<dbReference type="EMBL" id="ML742249">
    <property type="protein sequence ID" value="KAE8146667.1"/>
    <property type="molecule type" value="Genomic_DNA"/>
</dbReference>
<name>A0A5N6TK04_ASPAV</name>
<reference evidence="1 2" key="1">
    <citation type="submission" date="2019-04" db="EMBL/GenBank/DDBJ databases">
        <title>Friends and foes A comparative genomics study of 23 Aspergillus species from section Flavi.</title>
        <authorList>
            <consortium name="DOE Joint Genome Institute"/>
            <person name="Kjaerbolling I."/>
            <person name="Vesth T."/>
            <person name="Frisvad J.C."/>
            <person name="Nybo J.L."/>
            <person name="Theobald S."/>
            <person name="Kildgaard S."/>
            <person name="Isbrandt T."/>
            <person name="Kuo A."/>
            <person name="Sato A."/>
            <person name="Lyhne E.K."/>
            <person name="Kogle M.E."/>
            <person name="Wiebenga A."/>
            <person name="Kun R.S."/>
            <person name="Lubbers R.J."/>
            <person name="Makela M.R."/>
            <person name="Barry K."/>
            <person name="Chovatia M."/>
            <person name="Clum A."/>
            <person name="Daum C."/>
            <person name="Haridas S."/>
            <person name="He G."/>
            <person name="LaButti K."/>
            <person name="Lipzen A."/>
            <person name="Mondo S."/>
            <person name="Riley R."/>
            <person name="Salamov A."/>
            <person name="Simmons B.A."/>
            <person name="Magnuson J.K."/>
            <person name="Henrissat B."/>
            <person name="Mortensen U.H."/>
            <person name="Larsen T.O."/>
            <person name="Devries R.P."/>
            <person name="Grigoriev I.V."/>
            <person name="Machida M."/>
            <person name="Baker S.E."/>
            <person name="Andersen M.R."/>
        </authorList>
    </citation>
    <scope>NUCLEOTIDE SEQUENCE [LARGE SCALE GENOMIC DNA]</scope>
    <source>
        <strain evidence="1 2">IBT 18842</strain>
    </source>
</reference>
<dbReference type="Proteomes" id="UP000325780">
    <property type="component" value="Unassembled WGS sequence"/>
</dbReference>
<gene>
    <name evidence="1" type="ORF">BDV25DRAFT_162075</name>
</gene>
<accession>A0A5N6TK04</accession>